<evidence type="ECO:0000313" key="4">
    <source>
        <dbReference type="Proteomes" id="UP000053201"/>
    </source>
</evidence>
<protein>
    <submittedName>
        <fullName evidence="3">Uncharacterized protein</fullName>
    </submittedName>
</protein>
<evidence type="ECO:0000256" key="1">
    <source>
        <dbReference type="SAM" id="MobiDB-lite"/>
    </source>
</evidence>
<organism evidence="3 4">
    <name type="scientific">Spizellomyces punctatus (strain DAOM BR117)</name>
    <dbReference type="NCBI Taxonomy" id="645134"/>
    <lineage>
        <taxon>Eukaryota</taxon>
        <taxon>Fungi</taxon>
        <taxon>Fungi incertae sedis</taxon>
        <taxon>Chytridiomycota</taxon>
        <taxon>Chytridiomycota incertae sedis</taxon>
        <taxon>Chytridiomycetes</taxon>
        <taxon>Spizellomycetales</taxon>
        <taxon>Spizellomycetaceae</taxon>
        <taxon>Spizellomyces</taxon>
    </lineage>
</organism>
<dbReference type="Proteomes" id="UP000053201">
    <property type="component" value="Unassembled WGS sequence"/>
</dbReference>
<gene>
    <name evidence="3" type="ORF">SPPG_04113</name>
</gene>
<feature type="region of interest" description="Disordered" evidence="1">
    <location>
        <begin position="1"/>
        <end position="30"/>
    </location>
</feature>
<proteinExistence type="predicted"/>
<evidence type="ECO:0000256" key="2">
    <source>
        <dbReference type="SAM" id="Phobius"/>
    </source>
</evidence>
<feature type="region of interest" description="Disordered" evidence="1">
    <location>
        <begin position="402"/>
        <end position="426"/>
    </location>
</feature>
<feature type="compositionally biased region" description="Polar residues" evidence="1">
    <location>
        <begin position="416"/>
        <end position="426"/>
    </location>
</feature>
<keyword evidence="2" id="KW-0472">Membrane</keyword>
<dbReference type="VEuPathDB" id="FungiDB:SPPG_04113"/>
<dbReference type="AlphaFoldDB" id="A0A0L0HJK6"/>
<dbReference type="InParanoid" id="A0A0L0HJK6"/>
<feature type="compositionally biased region" description="Polar residues" evidence="1">
    <location>
        <begin position="8"/>
        <end position="27"/>
    </location>
</feature>
<sequence length="426" mass="46998">MAAESVSHGVQPTERSPLLGTTQVGSQDTEHICERSPRFTLPNRRTILLSLLVVGILILGVVVPVVYFVVIPDRLREALNGNGADIRQIHVIDIQNDRIALRVRGLAHNDDVPPVRVTMHPTLFSFLNIAGATQESVKTLKSDMEISEEELRIGSLQFPGLVVPRGAVSVPIDFVSAVEHLNIPLIERLLSSLLKGGEEPMPPQMFRLQASPLMSLQHVGSWVIPLQNNIFFDPSKTSAPDLSQFNITLVDSSYTPNATDPSQLLLFANLSFDNPTVLSFAPQNISVLFSIHYENDRIVDVMIPSSTTQLAQGHNSNATVYGSTVPPEGTMKLMQLVGKYAEGENTTVVLKNFRLEYEQRRASLPWIEDILADMEFEVEIPAPEESDDDGLRRAQTFGINTVKTTGRTRKALSAASRFQNQRKGSS</sequence>
<name>A0A0L0HJK6_SPIPD</name>
<reference evidence="3 4" key="1">
    <citation type="submission" date="2009-08" db="EMBL/GenBank/DDBJ databases">
        <title>The Genome Sequence of Spizellomyces punctatus strain DAOM BR117.</title>
        <authorList>
            <consortium name="The Broad Institute Genome Sequencing Platform"/>
            <person name="Russ C."/>
            <person name="Cuomo C."/>
            <person name="Shea T."/>
            <person name="Young S.K."/>
            <person name="Zeng Q."/>
            <person name="Koehrsen M."/>
            <person name="Haas B."/>
            <person name="Borodovsky M."/>
            <person name="Guigo R."/>
            <person name="Alvarado L."/>
            <person name="Berlin A."/>
            <person name="Bochicchio J."/>
            <person name="Borenstein D."/>
            <person name="Chapman S."/>
            <person name="Chen Z."/>
            <person name="Engels R."/>
            <person name="Freedman E."/>
            <person name="Gellesch M."/>
            <person name="Goldberg J."/>
            <person name="Griggs A."/>
            <person name="Gujja S."/>
            <person name="Heiman D."/>
            <person name="Hepburn T."/>
            <person name="Howarth C."/>
            <person name="Jen D."/>
            <person name="Larson L."/>
            <person name="Lewis B."/>
            <person name="Mehta T."/>
            <person name="Park D."/>
            <person name="Pearson M."/>
            <person name="Roberts A."/>
            <person name="Saif S."/>
            <person name="Shenoy N."/>
            <person name="Sisk P."/>
            <person name="Stolte C."/>
            <person name="Sykes S."/>
            <person name="Thomson T."/>
            <person name="Walk T."/>
            <person name="White J."/>
            <person name="Yandava C."/>
            <person name="Burger G."/>
            <person name="Gray M.W."/>
            <person name="Holland P.W.H."/>
            <person name="King N."/>
            <person name="Lang F.B.F."/>
            <person name="Roger A.J."/>
            <person name="Ruiz-Trillo I."/>
            <person name="Lander E."/>
            <person name="Nusbaum C."/>
        </authorList>
    </citation>
    <scope>NUCLEOTIDE SEQUENCE [LARGE SCALE GENOMIC DNA]</scope>
    <source>
        <strain evidence="3 4">DAOM BR117</strain>
    </source>
</reference>
<dbReference type="PANTHER" id="PTHR35895">
    <property type="entry name" value="CHROMOSOME 16, WHOLE GENOME SHOTGUN SEQUENCE"/>
    <property type="match status" value="1"/>
</dbReference>
<keyword evidence="2" id="KW-0812">Transmembrane</keyword>
<dbReference type="InterPro" id="IPR046368">
    <property type="entry name" value="Tag1"/>
</dbReference>
<keyword evidence="4" id="KW-1185">Reference proteome</keyword>
<dbReference type="RefSeq" id="XP_016609058.1">
    <property type="nucleotide sequence ID" value="XM_016752358.1"/>
</dbReference>
<dbReference type="GO" id="GO:0000329">
    <property type="term" value="C:fungal-type vacuole membrane"/>
    <property type="evidence" value="ECO:0007669"/>
    <property type="project" value="InterPro"/>
</dbReference>
<keyword evidence="2" id="KW-1133">Transmembrane helix</keyword>
<accession>A0A0L0HJK6</accession>
<dbReference type="OrthoDB" id="2152431at2759"/>
<evidence type="ECO:0000313" key="3">
    <source>
        <dbReference type="EMBL" id="KND01019.1"/>
    </source>
</evidence>
<dbReference type="EMBL" id="KQ257455">
    <property type="protein sequence ID" value="KND01019.1"/>
    <property type="molecule type" value="Genomic_DNA"/>
</dbReference>
<feature type="transmembrane region" description="Helical" evidence="2">
    <location>
        <begin position="47"/>
        <end position="70"/>
    </location>
</feature>
<dbReference type="PANTHER" id="PTHR35895:SF3">
    <property type="entry name" value="PRE-RRNA PROCESSING PROTEIN"/>
    <property type="match status" value="1"/>
</dbReference>
<dbReference type="GeneID" id="27687580"/>